<organism evidence="2 3">
    <name type="scientific">Neolentinus lepideus HHB14362 ss-1</name>
    <dbReference type="NCBI Taxonomy" id="1314782"/>
    <lineage>
        <taxon>Eukaryota</taxon>
        <taxon>Fungi</taxon>
        <taxon>Dikarya</taxon>
        <taxon>Basidiomycota</taxon>
        <taxon>Agaricomycotina</taxon>
        <taxon>Agaricomycetes</taxon>
        <taxon>Gloeophyllales</taxon>
        <taxon>Gloeophyllaceae</taxon>
        <taxon>Neolentinus</taxon>
    </lineage>
</organism>
<dbReference type="Pfam" id="PF13976">
    <property type="entry name" value="gag_pre-integrs"/>
    <property type="match status" value="1"/>
</dbReference>
<dbReference type="InParanoid" id="A0A165M761"/>
<evidence type="ECO:0000313" key="3">
    <source>
        <dbReference type="Proteomes" id="UP000076761"/>
    </source>
</evidence>
<sequence length="81" mass="9036">SFYLHSKLVFTASVNDRNTGYLNGPSLADACPLDLVLWHHCLSHVNLNYLQRMKQKQLVQGLVIRSSSIPDPICEPCIAGK</sequence>
<feature type="domain" description="GAG-pre-integrase" evidence="1">
    <location>
        <begin position="34"/>
        <end position="81"/>
    </location>
</feature>
<dbReference type="OrthoDB" id="3229173at2759"/>
<protein>
    <recommendedName>
        <fullName evidence="1">GAG-pre-integrase domain-containing protein</fullName>
    </recommendedName>
</protein>
<dbReference type="Proteomes" id="UP000076761">
    <property type="component" value="Unassembled WGS sequence"/>
</dbReference>
<feature type="non-terminal residue" evidence="2">
    <location>
        <position position="81"/>
    </location>
</feature>
<dbReference type="AlphaFoldDB" id="A0A165M761"/>
<evidence type="ECO:0000259" key="1">
    <source>
        <dbReference type="Pfam" id="PF13976"/>
    </source>
</evidence>
<reference evidence="2 3" key="1">
    <citation type="journal article" date="2016" name="Mol. Biol. Evol.">
        <title>Comparative Genomics of Early-Diverging Mushroom-Forming Fungi Provides Insights into the Origins of Lignocellulose Decay Capabilities.</title>
        <authorList>
            <person name="Nagy L.G."/>
            <person name="Riley R."/>
            <person name="Tritt A."/>
            <person name="Adam C."/>
            <person name="Daum C."/>
            <person name="Floudas D."/>
            <person name="Sun H."/>
            <person name="Yadav J.S."/>
            <person name="Pangilinan J."/>
            <person name="Larsson K.H."/>
            <person name="Matsuura K."/>
            <person name="Barry K."/>
            <person name="Labutti K."/>
            <person name="Kuo R."/>
            <person name="Ohm R.A."/>
            <person name="Bhattacharya S.S."/>
            <person name="Shirouzu T."/>
            <person name="Yoshinaga Y."/>
            <person name="Martin F.M."/>
            <person name="Grigoriev I.V."/>
            <person name="Hibbett D.S."/>
        </authorList>
    </citation>
    <scope>NUCLEOTIDE SEQUENCE [LARGE SCALE GENOMIC DNA]</scope>
    <source>
        <strain evidence="2 3">HHB14362 ss-1</strain>
    </source>
</reference>
<accession>A0A165M761</accession>
<keyword evidence="3" id="KW-1185">Reference proteome</keyword>
<name>A0A165M761_9AGAM</name>
<proteinExistence type="predicted"/>
<evidence type="ECO:0000313" key="2">
    <source>
        <dbReference type="EMBL" id="KZT17989.1"/>
    </source>
</evidence>
<dbReference type="EMBL" id="KV425733">
    <property type="protein sequence ID" value="KZT17989.1"/>
    <property type="molecule type" value="Genomic_DNA"/>
</dbReference>
<dbReference type="InterPro" id="IPR025724">
    <property type="entry name" value="GAG-pre-integrase_dom"/>
</dbReference>
<feature type="non-terminal residue" evidence="2">
    <location>
        <position position="1"/>
    </location>
</feature>
<gene>
    <name evidence="2" type="ORF">NEOLEDRAFT_1045549</name>
</gene>